<proteinExistence type="inferred from homology"/>
<reference evidence="4" key="1">
    <citation type="submission" date="2018-05" db="EMBL/GenBank/DDBJ databases">
        <authorList>
            <person name="Lanie J.A."/>
            <person name="Ng W.-L."/>
            <person name="Kazmierczak K.M."/>
            <person name="Andrzejewski T.M."/>
            <person name="Davidsen T.M."/>
            <person name="Wayne K.J."/>
            <person name="Tettelin H."/>
            <person name="Glass J.I."/>
            <person name="Rusch D."/>
            <person name="Podicherti R."/>
            <person name="Tsui H.-C.T."/>
            <person name="Winkler M.E."/>
        </authorList>
    </citation>
    <scope>NUCLEOTIDE SEQUENCE</scope>
</reference>
<evidence type="ECO:0000259" key="3">
    <source>
        <dbReference type="Pfam" id="PF00501"/>
    </source>
</evidence>
<dbReference type="PANTHER" id="PTHR43201">
    <property type="entry name" value="ACYL-COA SYNTHETASE"/>
    <property type="match status" value="1"/>
</dbReference>
<dbReference type="AlphaFoldDB" id="A0A382FT54"/>
<organism evidence="4">
    <name type="scientific">marine metagenome</name>
    <dbReference type="NCBI Taxonomy" id="408172"/>
    <lineage>
        <taxon>unclassified sequences</taxon>
        <taxon>metagenomes</taxon>
        <taxon>ecological metagenomes</taxon>
    </lineage>
</organism>
<comment type="similarity">
    <text evidence="1">Belongs to the ATP-dependent AMP-binding enzyme family.</text>
</comment>
<sequence>MENLGNLFKVHVSLDRLAAIDLLDIENPKEITYGELDSSCDALARGLVSRGLGVGDRIAILSENRVEFIEVLFGALRAGCVPVPINIKLANDTVRTILEDAEVKHVFTDSSRKSWPVDNLPYTDFDDDYSAFIDPGQFNAVDVSVDQVSMQLYTAGTTGRPKGVLLSHSGQCWASRALVEARRLTFDDRILISAPFFHKNALVAIKTAMLPGASLVIMPSFHPGNAIKSVNQHKCTMVTGVPTMMYMMLAERDLIKSSDFSKVRTISMGSAPASDALLGEISAVFKNASIQLNYGTTEGGPIMLGWFHPDGQPRPTGSVGYPIPGCEYRFE</sequence>
<dbReference type="GO" id="GO:0006631">
    <property type="term" value="P:fatty acid metabolic process"/>
    <property type="evidence" value="ECO:0007669"/>
    <property type="project" value="TreeGrafter"/>
</dbReference>
<protein>
    <recommendedName>
        <fullName evidence="3">AMP-dependent synthetase/ligase domain-containing protein</fullName>
    </recommendedName>
</protein>
<dbReference type="GO" id="GO:0031956">
    <property type="term" value="F:medium-chain fatty acid-CoA ligase activity"/>
    <property type="evidence" value="ECO:0007669"/>
    <property type="project" value="TreeGrafter"/>
</dbReference>
<feature type="non-terminal residue" evidence="4">
    <location>
        <position position="331"/>
    </location>
</feature>
<dbReference type="InterPro" id="IPR042099">
    <property type="entry name" value="ANL_N_sf"/>
</dbReference>
<dbReference type="Gene3D" id="3.40.50.12780">
    <property type="entry name" value="N-terminal domain of ligase-like"/>
    <property type="match status" value="1"/>
</dbReference>
<name>A0A382FT54_9ZZZZ</name>
<evidence type="ECO:0000256" key="2">
    <source>
        <dbReference type="ARBA" id="ARBA00022598"/>
    </source>
</evidence>
<dbReference type="Pfam" id="PF00501">
    <property type="entry name" value="AMP-binding"/>
    <property type="match status" value="1"/>
</dbReference>
<accession>A0A382FT54</accession>
<dbReference type="EMBL" id="UINC01051743">
    <property type="protein sequence ID" value="SVB66258.1"/>
    <property type="molecule type" value="Genomic_DNA"/>
</dbReference>
<keyword evidence="2" id="KW-0436">Ligase</keyword>
<dbReference type="SUPFAM" id="SSF56801">
    <property type="entry name" value="Acetyl-CoA synthetase-like"/>
    <property type="match status" value="1"/>
</dbReference>
<evidence type="ECO:0000256" key="1">
    <source>
        <dbReference type="ARBA" id="ARBA00006432"/>
    </source>
</evidence>
<dbReference type="PANTHER" id="PTHR43201:SF5">
    <property type="entry name" value="MEDIUM-CHAIN ACYL-COA LIGASE ACSF2, MITOCHONDRIAL"/>
    <property type="match status" value="1"/>
</dbReference>
<dbReference type="InterPro" id="IPR000873">
    <property type="entry name" value="AMP-dep_synth/lig_dom"/>
</dbReference>
<gene>
    <name evidence="4" type="ORF">METZ01_LOCUS219112</name>
</gene>
<feature type="domain" description="AMP-dependent synthetase/ligase" evidence="3">
    <location>
        <begin position="15"/>
        <end position="329"/>
    </location>
</feature>
<evidence type="ECO:0000313" key="4">
    <source>
        <dbReference type="EMBL" id="SVB66258.1"/>
    </source>
</evidence>